<dbReference type="Proteomes" id="UP000244905">
    <property type="component" value="Unassembled WGS sequence"/>
</dbReference>
<sequence length="143" mass="16584">MENGTWWTAPTESESGKLILVTGRKNVEKFRSNPRFNIRVEVSWKYEGDAKGMPDKETSTLMEEVQEALQKEFHKDPVAVLTGIFTGDSQRDWIFYTLSTHIFGRKLNEALESFPLLPLTIYTENDPSWEEYDEMSEAEIKLD</sequence>
<dbReference type="AlphaFoldDB" id="A0A2V1IRU1"/>
<keyword evidence="3" id="KW-1185">Reference proteome</keyword>
<evidence type="ECO:0000313" key="3">
    <source>
        <dbReference type="Proteomes" id="UP000244905"/>
    </source>
</evidence>
<organism evidence="2 3">
    <name type="scientific">Duncaniella muris</name>
    <dbReference type="NCBI Taxonomy" id="2094150"/>
    <lineage>
        <taxon>Bacteria</taxon>
        <taxon>Pseudomonadati</taxon>
        <taxon>Bacteroidota</taxon>
        <taxon>Bacteroidia</taxon>
        <taxon>Bacteroidales</taxon>
        <taxon>Muribaculaceae</taxon>
        <taxon>Duncaniella</taxon>
    </lineage>
</organism>
<reference evidence="3" key="1">
    <citation type="submission" date="2018-02" db="EMBL/GenBank/DDBJ databases">
        <authorList>
            <person name="Clavel T."/>
            <person name="Strowig T."/>
        </authorList>
    </citation>
    <scope>NUCLEOTIDE SEQUENCE [LARGE SCALE GENOMIC DNA]</scope>
    <source>
        <strain evidence="3">DSM 103720</strain>
    </source>
</reference>
<gene>
    <name evidence="2" type="ORF">C5O23_03800</name>
</gene>
<feature type="domain" description="DUF695" evidence="1">
    <location>
        <begin position="12"/>
        <end position="133"/>
    </location>
</feature>
<comment type="caution">
    <text evidence="2">The sequence shown here is derived from an EMBL/GenBank/DDBJ whole genome shotgun (WGS) entry which is preliminary data.</text>
</comment>
<dbReference type="RefSeq" id="WP_107031638.1">
    <property type="nucleotide sequence ID" value="NZ_CAPEJN010000001.1"/>
</dbReference>
<proteinExistence type="predicted"/>
<accession>A0A2V1IRU1</accession>
<dbReference type="EMBL" id="PUEC01000006">
    <property type="protein sequence ID" value="PWB03279.1"/>
    <property type="molecule type" value="Genomic_DNA"/>
</dbReference>
<protein>
    <submittedName>
        <fullName evidence="2">DUF695 domain-containing protein</fullName>
    </submittedName>
</protein>
<name>A0A2V1IRU1_9BACT</name>
<dbReference type="Pfam" id="PF05117">
    <property type="entry name" value="DUF695"/>
    <property type="match status" value="1"/>
</dbReference>
<dbReference type="GeneID" id="82525476"/>
<dbReference type="InterPro" id="IPR016097">
    <property type="entry name" value="DUF695"/>
</dbReference>
<evidence type="ECO:0000313" key="2">
    <source>
        <dbReference type="EMBL" id="PWB03279.1"/>
    </source>
</evidence>
<evidence type="ECO:0000259" key="1">
    <source>
        <dbReference type="Pfam" id="PF05117"/>
    </source>
</evidence>